<protein>
    <submittedName>
        <fullName evidence="2">DEBR0S1_22628g1_1</fullName>
    </submittedName>
</protein>
<evidence type="ECO:0000313" key="2">
    <source>
        <dbReference type="EMBL" id="VUG16667.1"/>
    </source>
</evidence>
<evidence type="ECO:0000256" key="1">
    <source>
        <dbReference type="SAM" id="MobiDB-lite"/>
    </source>
</evidence>
<feature type="region of interest" description="Disordered" evidence="1">
    <location>
        <begin position="34"/>
        <end position="65"/>
    </location>
</feature>
<feature type="compositionally biased region" description="Basic and acidic residues" evidence="1">
    <location>
        <begin position="144"/>
        <end position="163"/>
    </location>
</feature>
<feature type="compositionally biased region" description="Basic and acidic residues" evidence="1">
    <location>
        <begin position="35"/>
        <end position="48"/>
    </location>
</feature>
<dbReference type="EMBL" id="CABFWN010000001">
    <property type="protein sequence ID" value="VUG16667.1"/>
    <property type="molecule type" value="Genomic_DNA"/>
</dbReference>
<sequence>MLKDISNNVSLRSNHRKNLTVKKSFSIPNVNGHTLLKESLHEERRTTGKENMGQSSETDLEPKTSILKEKPSYRFPKMFKNIDDKLFPFIALLHRQTLPPSMTKERAVNLISEVRFARNSIRKYKQPLKENYHYAEINTQESSSDGKHKNNRTDLTKNEWKSPHKKLVDPTDRIFASTKNSNCILGFGKHLIEITALGSYEHKVEDSSFQEDQESTLGSKRSFSVMESSSMNISNTMSNLNFNKNMASFSTSNISISSNLESESPLATKRLKAVDIKAPRKGLSISHSKHNYLYNHERIDNSMTISAKAILKMVDDSLVSSDNSLGSQSYANISCTQTPTTKSRRKQPVSINEADLQKVLRTDDYSNANGQNADVVGRFSTPSAKKFRMLGPN</sequence>
<reference evidence="2 3" key="1">
    <citation type="submission" date="2019-07" db="EMBL/GenBank/DDBJ databases">
        <authorList>
            <person name="Friedrich A."/>
            <person name="Schacherer J."/>
        </authorList>
    </citation>
    <scope>NUCLEOTIDE SEQUENCE [LARGE SCALE GENOMIC DNA]</scope>
</reference>
<organism evidence="2 3">
    <name type="scientific">Dekkera bruxellensis</name>
    <name type="common">Brettanomyces custersii</name>
    <dbReference type="NCBI Taxonomy" id="5007"/>
    <lineage>
        <taxon>Eukaryota</taxon>
        <taxon>Fungi</taxon>
        <taxon>Dikarya</taxon>
        <taxon>Ascomycota</taxon>
        <taxon>Saccharomycotina</taxon>
        <taxon>Pichiomycetes</taxon>
        <taxon>Pichiales</taxon>
        <taxon>Pichiaceae</taxon>
        <taxon>Brettanomyces</taxon>
    </lineage>
</organism>
<feature type="region of interest" description="Disordered" evidence="1">
    <location>
        <begin position="136"/>
        <end position="163"/>
    </location>
</feature>
<dbReference type="Proteomes" id="UP000478008">
    <property type="component" value="Unassembled WGS sequence"/>
</dbReference>
<name>A0A7D9GZM3_DEKBR</name>
<accession>A0A7D9GZM3</accession>
<dbReference type="AlphaFoldDB" id="A0A7D9GZM3"/>
<gene>
    <name evidence="2" type="ORF">DEBR0S1_22628G</name>
</gene>
<proteinExistence type="predicted"/>
<keyword evidence="3" id="KW-1185">Reference proteome</keyword>
<evidence type="ECO:0000313" key="3">
    <source>
        <dbReference type="Proteomes" id="UP000478008"/>
    </source>
</evidence>